<organism evidence="1 2">
    <name type="scientific">Prymnesium parvum</name>
    <name type="common">Toxic golden alga</name>
    <dbReference type="NCBI Taxonomy" id="97485"/>
    <lineage>
        <taxon>Eukaryota</taxon>
        <taxon>Haptista</taxon>
        <taxon>Haptophyta</taxon>
        <taxon>Prymnesiophyceae</taxon>
        <taxon>Prymnesiales</taxon>
        <taxon>Prymnesiaceae</taxon>
        <taxon>Prymnesium</taxon>
    </lineage>
</organism>
<dbReference type="Proteomes" id="UP001515480">
    <property type="component" value="Unassembled WGS sequence"/>
</dbReference>
<evidence type="ECO:0000313" key="2">
    <source>
        <dbReference type="Proteomes" id="UP001515480"/>
    </source>
</evidence>
<comment type="caution">
    <text evidence="1">The sequence shown here is derived from an EMBL/GenBank/DDBJ whole genome shotgun (WGS) entry which is preliminary data.</text>
</comment>
<name>A0AB34IPV3_PRYPA</name>
<sequence length="99" mass="10568">MDVMQQRLRGWRVAVTPPPLTPAPPPTLVFDVVLTGVVPGSVMWSAGKYVGNDLRTTAMGCASSSFEFIFEKKAAPSGRKAEMTSSAGRLVSSLDLNKV</sequence>
<reference evidence="1 2" key="1">
    <citation type="journal article" date="2024" name="Science">
        <title>Giant polyketide synthase enzymes in the biosynthesis of giant marine polyether toxins.</title>
        <authorList>
            <person name="Fallon T.R."/>
            <person name="Shende V.V."/>
            <person name="Wierzbicki I.H."/>
            <person name="Pendleton A.L."/>
            <person name="Watervoot N.F."/>
            <person name="Auber R.P."/>
            <person name="Gonzalez D.J."/>
            <person name="Wisecaver J.H."/>
            <person name="Moore B.S."/>
        </authorList>
    </citation>
    <scope>NUCLEOTIDE SEQUENCE [LARGE SCALE GENOMIC DNA]</scope>
    <source>
        <strain evidence="1 2">12B1</strain>
    </source>
</reference>
<dbReference type="EMBL" id="JBGBPQ010000021">
    <property type="protein sequence ID" value="KAL1503583.1"/>
    <property type="molecule type" value="Genomic_DNA"/>
</dbReference>
<gene>
    <name evidence="1" type="ORF">AB1Y20_012061</name>
</gene>
<proteinExistence type="predicted"/>
<accession>A0AB34IPV3</accession>
<dbReference type="AlphaFoldDB" id="A0AB34IPV3"/>
<evidence type="ECO:0000313" key="1">
    <source>
        <dbReference type="EMBL" id="KAL1503583.1"/>
    </source>
</evidence>
<protein>
    <submittedName>
        <fullName evidence="1">Uncharacterized protein</fullName>
    </submittedName>
</protein>
<keyword evidence="2" id="KW-1185">Reference proteome</keyword>